<dbReference type="Pfam" id="PF16745">
    <property type="entry name" value="RsgA_N"/>
    <property type="match status" value="1"/>
</dbReference>
<comment type="caution">
    <text evidence="13">The sequence shown here is derived from an EMBL/GenBank/DDBJ whole genome shotgun (WGS) entry which is preliminary data.</text>
</comment>
<keyword evidence="9 10" id="KW-0342">GTP-binding</keyword>
<dbReference type="CDD" id="cd04466">
    <property type="entry name" value="S1_YloQ_GTPase"/>
    <property type="match status" value="1"/>
</dbReference>
<dbReference type="Gene3D" id="2.40.50.140">
    <property type="entry name" value="Nucleic acid-binding proteins"/>
    <property type="match status" value="1"/>
</dbReference>
<dbReference type="Proteomes" id="UP001146670">
    <property type="component" value="Unassembled WGS sequence"/>
</dbReference>
<dbReference type="RefSeq" id="WP_268751801.1">
    <property type="nucleotide sequence ID" value="NZ_JAPRFQ010000001.1"/>
</dbReference>
<dbReference type="PANTHER" id="PTHR32120">
    <property type="entry name" value="SMALL RIBOSOMAL SUBUNIT BIOGENESIS GTPASE RSGA"/>
    <property type="match status" value="1"/>
</dbReference>
<evidence type="ECO:0000256" key="3">
    <source>
        <dbReference type="ARBA" id="ARBA00022723"/>
    </source>
</evidence>
<proteinExistence type="inferred from homology"/>
<reference evidence="13" key="1">
    <citation type="submission" date="2022-12" db="EMBL/GenBank/DDBJ databases">
        <title>Description and comparative metabolic analysis of Aerococcus sp. nov., isolated from the feces of a pig.</title>
        <authorList>
            <person name="Chang Y.-H."/>
        </authorList>
    </citation>
    <scope>NUCLEOTIDE SEQUENCE</scope>
    <source>
        <strain evidence="13">YH-aer222</strain>
    </source>
</reference>
<dbReference type="InterPro" id="IPR031944">
    <property type="entry name" value="RsgA_N"/>
</dbReference>
<dbReference type="GO" id="GO:0019843">
    <property type="term" value="F:rRNA binding"/>
    <property type="evidence" value="ECO:0007669"/>
    <property type="project" value="UniProtKB-KW"/>
</dbReference>
<feature type="binding site" evidence="10">
    <location>
        <begin position="128"/>
        <end position="131"/>
    </location>
    <ligand>
        <name>GTP</name>
        <dbReference type="ChEBI" id="CHEBI:37565"/>
    </ligand>
</feature>
<evidence type="ECO:0000256" key="8">
    <source>
        <dbReference type="ARBA" id="ARBA00022884"/>
    </source>
</evidence>
<dbReference type="NCBIfam" id="TIGR00157">
    <property type="entry name" value="ribosome small subunit-dependent GTPase A"/>
    <property type="match status" value="1"/>
</dbReference>
<dbReference type="GO" id="GO:0046872">
    <property type="term" value="F:metal ion binding"/>
    <property type="evidence" value="ECO:0007669"/>
    <property type="project" value="UniProtKB-KW"/>
</dbReference>
<dbReference type="PROSITE" id="PS51721">
    <property type="entry name" value="G_CP"/>
    <property type="match status" value="1"/>
</dbReference>
<evidence type="ECO:0000256" key="1">
    <source>
        <dbReference type="ARBA" id="ARBA00022490"/>
    </source>
</evidence>
<comment type="function">
    <text evidence="10">One of several proteins that assist in the late maturation steps of the functional core of the 30S ribosomal subunit. Helps release RbfA from mature subunits. May play a role in the assembly of ribosomal proteins into the subunit. Circularly permuted GTPase that catalyzes slow GTP hydrolysis, GTPase activity is stimulated by the 30S ribosomal subunit.</text>
</comment>
<evidence type="ECO:0000259" key="11">
    <source>
        <dbReference type="PROSITE" id="PS50936"/>
    </source>
</evidence>
<gene>
    <name evidence="10 13" type="primary">rsgA</name>
    <name evidence="13" type="ORF">OW157_02735</name>
</gene>
<dbReference type="HAMAP" id="MF_01820">
    <property type="entry name" value="GTPase_RsgA"/>
    <property type="match status" value="1"/>
</dbReference>
<dbReference type="GO" id="GO:0005737">
    <property type="term" value="C:cytoplasm"/>
    <property type="evidence" value="ECO:0007669"/>
    <property type="project" value="UniProtKB-SubCell"/>
</dbReference>
<feature type="binding site" evidence="10">
    <location>
        <position position="275"/>
    </location>
    <ligand>
        <name>Zn(2+)</name>
        <dbReference type="ChEBI" id="CHEBI:29105"/>
    </ligand>
</feature>
<keyword evidence="1 10" id="KW-0963">Cytoplasm</keyword>
<dbReference type="InterPro" id="IPR030378">
    <property type="entry name" value="G_CP_dom"/>
</dbReference>
<dbReference type="Pfam" id="PF03193">
    <property type="entry name" value="RsgA_GTPase"/>
    <property type="match status" value="1"/>
</dbReference>
<feature type="binding site" evidence="10">
    <location>
        <position position="267"/>
    </location>
    <ligand>
        <name>Zn(2+)</name>
        <dbReference type="ChEBI" id="CHEBI:29105"/>
    </ligand>
</feature>
<evidence type="ECO:0000256" key="7">
    <source>
        <dbReference type="ARBA" id="ARBA00022833"/>
    </source>
</evidence>
<dbReference type="PROSITE" id="PS50936">
    <property type="entry name" value="ENGC_GTPASE"/>
    <property type="match status" value="1"/>
</dbReference>
<dbReference type="EMBL" id="JAPRFR010000001">
    <property type="protein sequence ID" value="MCZ0725483.1"/>
    <property type="molecule type" value="Genomic_DNA"/>
</dbReference>
<feature type="domain" description="CP-type G" evidence="12">
    <location>
        <begin position="79"/>
        <end position="238"/>
    </location>
</feature>
<accession>A0A9X3FMG6</accession>
<dbReference type="SUPFAM" id="SSF52540">
    <property type="entry name" value="P-loop containing nucleoside triphosphate hydrolases"/>
    <property type="match status" value="1"/>
</dbReference>
<comment type="cofactor">
    <cofactor evidence="10">
        <name>Zn(2+)</name>
        <dbReference type="ChEBI" id="CHEBI:29105"/>
    </cofactor>
    <text evidence="10">Binds 1 zinc ion per subunit.</text>
</comment>
<keyword evidence="14" id="KW-1185">Reference proteome</keyword>
<evidence type="ECO:0000313" key="14">
    <source>
        <dbReference type="Proteomes" id="UP001146670"/>
    </source>
</evidence>
<comment type="similarity">
    <text evidence="10">Belongs to the TRAFAC class YlqF/YawG GTPase family. RsgA subfamily.</text>
</comment>
<evidence type="ECO:0000256" key="10">
    <source>
        <dbReference type="HAMAP-Rule" id="MF_01820"/>
    </source>
</evidence>
<feature type="domain" description="EngC GTPase" evidence="11">
    <location>
        <begin position="88"/>
        <end position="236"/>
    </location>
</feature>
<organism evidence="13 14">
    <name type="scientific">Aerococcus kribbianus</name>
    <dbReference type="NCBI Taxonomy" id="2999064"/>
    <lineage>
        <taxon>Bacteria</taxon>
        <taxon>Bacillati</taxon>
        <taxon>Bacillota</taxon>
        <taxon>Bacilli</taxon>
        <taxon>Lactobacillales</taxon>
        <taxon>Aerococcaceae</taxon>
        <taxon>Aerococcus</taxon>
    </lineage>
</organism>
<dbReference type="PANTHER" id="PTHR32120:SF11">
    <property type="entry name" value="SMALL RIBOSOMAL SUBUNIT BIOGENESIS GTPASE RSGA 1, MITOCHONDRIAL-RELATED"/>
    <property type="match status" value="1"/>
</dbReference>
<dbReference type="Gene3D" id="3.40.50.300">
    <property type="entry name" value="P-loop containing nucleotide triphosphate hydrolases"/>
    <property type="match status" value="1"/>
</dbReference>
<dbReference type="GO" id="GO:0005525">
    <property type="term" value="F:GTP binding"/>
    <property type="evidence" value="ECO:0007669"/>
    <property type="project" value="UniProtKB-UniRule"/>
</dbReference>
<evidence type="ECO:0000256" key="6">
    <source>
        <dbReference type="ARBA" id="ARBA00022801"/>
    </source>
</evidence>
<evidence type="ECO:0000256" key="9">
    <source>
        <dbReference type="ARBA" id="ARBA00023134"/>
    </source>
</evidence>
<dbReference type="SUPFAM" id="SSF50249">
    <property type="entry name" value="Nucleic acid-binding proteins"/>
    <property type="match status" value="1"/>
</dbReference>
<keyword evidence="4 10" id="KW-0699">rRNA-binding</keyword>
<protein>
    <recommendedName>
        <fullName evidence="10">Small ribosomal subunit biogenesis GTPase RsgA</fullName>
        <ecNumber evidence="10">3.6.1.-</ecNumber>
    </recommendedName>
</protein>
<evidence type="ECO:0000256" key="5">
    <source>
        <dbReference type="ARBA" id="ARBA00022741"/>
    </source>
</evidence>
<name>A0A9X3FMG6_9LACT</name>
<evidence type="ECO:0000256" key="2">
    <source>
        <dbReference type="ARBA" id="ARBA00022517"/>
    </source>
</evidence>
<dbReference type="InterPro" id="IPR010914">
    <property type="entry name" value="RsgA_GTPase_dom"/>
</dbReference>
<comment type="subcellular location">
    <subcellularLocation>
        <location evidence="10">Cytoplasm</location>
    </subcellularLocation>
</comment>
<dbReference type="Gene3D" id="1.10.40.50">
    <property type="entry name" value="Probable gtpase engc, domain 3"/>
    <property type="match status" value="1"/>
</dbReference>
<keyword evidence="5 10" id="KW-0547">Nucleotide-binding</keyword>
<keyword evidence="2 10" id="KW-0690">Ribosome biogenesis</keyword>
<feature type="binding site" evidence="10">
    <location>
        <position position="262"/>
    </location>
    <ligand>
        <name>Zn(2+)</name>
        <dbReference type="ChEBI" id="CHEBI:29105"/>
    </ligand>
</feature>
<dbReference type="AlphaFoldDB" id="A0A9X3FMG6"/>
<feature type="binding site" evidence="10">
    <location>
        <position position="269"/>
    </location>
    <ligand>
        <name>Zn(2+)</name>
        <dbReference type="ChEBI" id="CHEBI:29105"/>
    </ligand>
</feature>
<feature type="binding site" evidence="10">
    <location>
        <begin position="181"/>
        <end position="189"/>
    </location>
    <ligand>
        <name>GTP</name>
        <dbReference type="ChEBI" id="CHEBI:37565"/>
    </ligand>
</feature>
<keyword evidence="8 10" id="KW-0694">RNA-binding</keyword>
<keyword evidence="6 10" id="KW-0378">Hydrolase</keyword>
<evidence type="ECO:0000256" key="4">
    <source>
        <dbReference type="ARBA" id="ARBA00022730"/>
    </source>
</evidence>
<dbReference type="InterPro" id="IPR004881">
    <property type="entry name" value="Ribosome_biogen_GTPase_RsgA"/>
</dbReference>
<dbReference type="GO" id="GO:0003924">
    <property type="term" value="F:GTPase activity"/>
    <property type="evidence" value="ECO:0007669"/>
    <property type="project" value="UniProtKB-UniRule"/>
</dbReference>
<evidence type="ECO:0000259" key="12">
    <source>
        <dbReference type="PROSITE" id="PS51721"/>
    </source>
</evidence>
<keyword evidence="7 10" id="KW-0862">Zinc</keyword>
<comment type="subunit">
    <text evidence="10">Monomer. Associates with 30S ribosomal subunit, binds 16S rRNA.</text>
</comment>
<keyword evidence="3 10" id="KW-0479">Metal-binding</keyword>
<dbReference type="EC" id="3.6.1.-" evidence="10"/>
<sequence length="312" mass="35143">MLENNGQKQNDKQKHYRGQIIKALSGFYYIEENQTGQIYQTRGRGNFRQKDQSPLVGDWVEFVADNDQEGLVTAIAERKNAMIRPPVANVDLAFLVASVTDPTISPKLIDRYLVYIESLGIQPVLYLSKLDLLTENQVQDVDQLIALYQEIGYAVFTSEQDLSQSQTLKDLVQDKVVVAVGQSGVGKSTFLNEILPVGDIATAEISKRLGRGRHTTRHSELHDVFGGKFADTPGFSNISIDYIPKEDLDNYLPEFFALKGQCKFRECTHQHEPKCAVKAALAAGQISQQRYDSYVQMYQEIASAKPQYNKRK</sequence>
<dbReference type="CDD" id="cd01854">
    <property type="entry name" value="YjeQ_EngC"/>
    <property type="match status" value="1"/>
</dbReference>
<dbReference type="InterPro" id="IPR027417">
    <property type="entry name" value="P-loop_NTPase"/>
</dbReference>
<evidence type="ECO:0000313" key="13">
    <source>
        <dbReference type="EMBL" id="MCZ0725483.1"/>
    </source>
</evidence>
<dbReference type="GO" id="GO:0042274">
    <property type="term" value="P:ribosomal small subunit biogenesis"/>
    <property type="evidence" value="ECO:0007669"/>
    <property type="project" value="UniProtKB-UniRule"/>
</dbReference>
<dbReference type="InterPro" id="IPR012340">
    <property type="entry name" value="NA-bd_OB-fold"/>
</dbReference>